<dbReference type="EMBL" id="QXTE01000002">
    <property type="protein sequence ID" value="TFK15989.1"/>
    <property type="molecule type" value="Genomic_DNA"/>
</dbReference>
<keyword evidence="3" id="KW-1185">Reference proteome</keyword>
<sequence>MPEPGPAAKKSGGDGKRGAGLARDGSWGRNPGAAPWQCRGEGERRDRSRLSLSCLSREEEGGQQVTLLGSLQSRGSLRGDARSPSKVGGRDGRHFMMLKYLTKTWGNMKIYYTTVYQEIWVGLALTSYAYYKLSFGRKKAVADSKYLCYTAEYSIVYFNHE</sequence>
<keyword evidence="2" id="KW-0418">Kinase</keyword>
<dbReference type="Proteomes" id="UP000297703">
    <property type="component" value="Unassembled WGS sequence"/>
</dbReference>
<proteinExistence type="predicted"/>
<dbReference type="Pfam" id="PF08039">
    <property type="entry name" value="Mit_proteolip"/>
    <property type="match status" value="1"/>
</dbReference>
<name>A0A4D9EZB1_9SAUR</name>
<dbReference type="GO" id="GO:0016301">
    <property type="term" value="F:kinase activity"/>
    <property type="evidence" value="ECO:0007669"/>
    <property type="project" value="UniProtKB-KW"/>
</dbReference>
<evidence type="ECO:0000313" key="3">
    <source>
        <dbReference type="Proteomes" id="UP000297703"/>
    </source>
</evidence>
<evidence type="ECO:0000256" key="1">
    <source>
        <dbReference type="SAM" id="MobiDB-lite"/>
    </source>
</evidence>
<dbReference type="PANTHER" id="PTHR15233:SF1">
    <property type="entry name" value="ATP SYNTHASE SUBUNIT ATP5MJ, MITOCHONDRIAL"/>
    <property type="match status" value="1"/>
</dbReference>
<gene>
    <name evidence="2" type="ORF">DR999_PMT00399</name>
</gene>
<protein>
    <submittedName>
        <fullName evidence="2">RAC-alpha serine/threonine-protein kinase</fullName>
    </submittedName>
</protein>
<accession>A0A4D9EZB1</accession>
<feature type="region of interest" description="Disordered" evidence="1">
    <location>
        <begin position="1"/>
        <end position="46"/>
    </location>
</feature>
<dbReference type="AlphaFoldDB" id="A0A4D9EZB1"/>
<dbReference type="OrthoDB" id="8767433at2759"/>
<organism evidence="2 3">
    <name type="scientific">Platysternon megacephalum</name>
    <name type="common">big-headed turtle</name>
    <dbReference type="NCBI Taxonomy" id="55544"/>
    <lineage>
        <taxon>Eukaryota</taxon>
        <taxon>Metazoa</taxon>
        <taxon>Chordata</taxon>
        <taxon>Craniata</taxon>
        <taxon>Vertebrata</taxon>
        <taxon>Euteleostomi</taxon>
        <taxon>Archelosauria</taxon>
        <taxon>Testudinata</taxon>
        <taxon>Testudines</taxon>
        <taxon>Cryptodira</taxon>
        <taxon>Durocryptodira</taxon>
        <taxon>Testudinoidea</taxon>
        <taxon>Platysternidae</taxon>
        <taxon>Platysternon</taxon>
    </lineage>
</organism>
<reference evidence="2 3" key="1">
    <citation type="submission" date="2019-04" db="EMBL/GenBank/DDBJ databases">
        <title>Draft genome of the big-headed turtle Platysternon megacephalum.</title>
        <authorList>
            <person name="Gong S."/>
        </authorList>
    </citation>
    <scope>NUCLEOTIDE SEQUENCE [LARGE SCALE GENOMIC DNA]</scope>
    <source>
        <strain evidence="2">DO16091913</strain>
        <tissue evidence="2">Muscle</tissue>
    </source>
</reference>
<evidence type="ECO:0000313" key="2">
    <source>
        <dbReference type="EMBL" id="TFK15989.1"/>
    </source>
</evidence>
<dbReference type="GO" id="GO:0005739">
    <property type="term" value="C:mitochondrion"/>
    <property type="evidence" value="ECO:0007669"/>
    <property type="project" value="InterPro"/>
</dbReference>
<reference evidence="2 3" key="2">
    <citation type="submission" date="2019-04" db="EMBL/GenBank/DDBJ databases">
        <title>The genome sequence of big-headed turtle.</title>
        <authorList>
            <person name="Gong S."/>
        </authorList>
    </citation>
    <scope>NUCLEOTIDE SEQUENCE [LARGE SCALE GENOMIC DNA]</scope>
    <source>
        <strain evidence="2">DO16091913</strain>
        <tissue evidence="2">Muscle</tissue>
    </source>
</reference>
<dbReference type="InterPro" id="IPR012574">
    <property type="entry name" value="ATP5MJ"/>
</dbReference>
<comment type="caution">
    <text evidence="2">The sequence shown here is derived from an EMBL/GenBank/DDBJ whole genome shotgun (WGS) entry which is preliminary data.</text>
</comment>
<dbReference type="PANTHER" id="PTHR15233">
    <property type="entry name" value="MITOCHONDRIAL PROTEOLIPID"/>
    <property type="match status" value="1"/>
</dbReference>
<keyword evidence="2" id="KW-0808">Transferase</keyword>